<dbReference type="EMBL" id="JACSDY010000007">
    <property type="protein sequence ID" value="KAF7423751.1"/>
    <property type="molecule type" value="Genomic_DNA"/>
</dbReference>
<dbReference type="Proteomes" id="UP000600918">
    <property type="component" value="Unassembled WGS sequence"/>
</dbReference>
<protein>
    <submittedName>
        <fullName evidence="2">Uncharacterized protein</fullName>
    </submittedName>
</protein>
<feature type="region of interest" description="Disordered" evidence="1">
    <location>
        <begin position="83"/>
        <end position="143"/>
    </location>
</feature>
<dbReference type="AlphaFoldDB" id="A0A834P104"/>
<evidence type="ECO:0000313" key="2">
    <source>
        <dbReference type="EMBL" id="KAF7423751.1"/>
    </source>
</evidence>
<accession>A0A834P104</accession>
<reference evidence="2" key="1">
    <citation type="journal article" date="2020" name="G3 (Bethesda)">
        <title>High-Quality Assemblies for Three Invasive Social Wasps from the &lt;i&gt;Vespula&lt;/i&gt; Genus.</title>
        <authorList>
            <person name="Harrop T.W.R."/>
            <person name="Guhlin J."/>
            <person name="McLaughlin G.M."/>
            <person name="Permina E."/>
            <person name="Stockwell P."/>
            <person name="Gilligan J."/>
            <person name="Le Lec M.F."/>
            <person name="Gruber M.A.M."/>
            <person name="Quinn O."/>
            <person name="Lovegrove M."/>
            <person name="Duncan E.J."/>
            <person name="Remnant E.J."/>
            <person name="Van Eeckhoven J."/>
            <person name="Graham B."/>
            <person name="Knapp R.A."/>
            <person name="Langford K.W."/>
            <person name="Kronenberg Z."/>
            <person name="Press M.O."/>
            <person name="Eacker S.M."/>
            <person name="Wilson-Rankin E.E."/>
            <person name="Purcell J."/>
            <person name="Lester P.J."/>
            <person name="Dearden P.K."/>
        </authorList>
    </citation>
    <scope>NUCLEOTIDE SEQUENCE</scope>
    <source>
        <strain evidence="2">Volc-1</strain>
    </source>
</reference>
<comment type="caution">
    <text evidence="2">The sequence shown here is derived from an EMBL/GenBank/DDBJ whole genome shotgun (WGS) entry which is preliminary data.</text>
</comment>
<keyword evidence="3" id="KW-1185">Reference proteome</keyword>
<gene>
    <name evidence="2" type="ORF">H0235_009034</name>
</gene>
<sequence>MASLMNLLGSLSDNPPPSSNHYGQHETMQARCSCDVFKENSSRVLLLHSFIIDARLKNVILFPSKGDPSGSMPTEKSLAKCNLKKEEEEKKDKWPFSGPERNHEPYLFSSFMFEEEQEEKVEEDEEDDDDDDDDDDDEKKEEE</sequence>
<evidence type="ECO:0000313" key="3">
    <source>
        <dbReference type="Proteomes" id="UP000600918"/>
    </source>
</evidence>
<feature type="compositionally biased region" description="Basic and acidic residues" evidence="1">
    <location>
        <begin position="83"/>
        <end position="104"/>
    </location>
</feature>
<organism evidence="2 3">
    <name type="scientific">Vespula pensylvanica</name>
    <name type="common">Western yellow jacket</name>
    <name type="synonym">Wasp</name>
    <dbReference type="NCBI Taxonomy" id="30213"/>
    <lineage>
        <taxon>Eukaryota</taxon>
        <taxon>Metazoa</taxon>
        <taxon>Ecdysozoa</taxon>
        <taxon>Arthropoda</taxon>
        <taxon>Hexapoda</taxon>
        <taxon>Insecta</taxon>
        <taxon>Pterygota</taxon>
        <taxon>Neoptera</taxon>
        <taxon>Endopterygota</taxon>
        <taxon>Hymenoptera</taxon>
        <taxon>Apocrita</taxon>
        <taxon>Aculeata</taxon>
        <taxon>Vespoidea</taxon>
        <taxon>Vespidae</taxon>
        <taxon>Vespinae</taxon>
        <taxon>Vespula</taxon>
    </lineage>
</organism>
<feature type="compositionally biased region" description="Acidic residues" evidence="1">
    <location>
        <begin position="113"/>
        <end position="143"/>
    </location>
</feature>
<name>A0A834P104_VESPE</name>
<evidence type="ECO:0000256" key="1">
    <source>
        <dbReference type="SAM" id="MobiDB-lite"/>
    </source>
</evidence>
<proteinExistence type="predicted"/>